<gene>
    <name evidence="2" type="ORF">ACFSRZ_00880</name>
</gene>
<dbReference type="EMBL" id="JBHULH010000001">
    <property type="protein sequence ID" value="MFD2565901.1"/>
    <property type="molecule type" value="Genomic_DNA"/>
</dbReference>
<proteinExistence type="predicted"/>
<comment type="caution">
    <text evidence="2">The sequence shown here is derived from an EMBL/GenBank/DDBJ whole genome shotgun (WGS) entry which is preliminary data.</text>
</comment>
<evidence type="ECO:0000313" key="3">
    <source>
        <dbReference type="Proteomes" id="UP001597508"/>
    </source>
</evidence>
<evidence type="ECO:0000313" key="2">
    <source>
        <dbReference type="EMBL" id="MFD2565901.1"/>
    </source>
</evidence>
<dbReference type="Proteomes" id="UP001597508">
    <property type="component" value="Unassembled WGS sequence"/>
</dbReference>
<feature type="region of interest" description="Disordered" evidence="1">
    <location>
        <begin position="80"/>
        <end position="99"/>
    </location>
</feature>
<organism evidence="2 3">
    <name type="scientific">Pseudotenacibaculum haliotis</name>
    <dbReference type="NCBI Taxonomy" id="1862138"/>
    <lineage>
        <taxon>Bacteria</taxon>
        <taxon>Pseudomonadati</taxon>
        <taxon>Bacteroidota</taxon>
        <taxon>Flavobacteriia</taxon>
        <taxon>Flavobacteriales</taxon>
        <taxon>Flavobacteriaceae</taxon>
        <taxon>Pseudotenacibaculum</taxon>
    </lineage>
</organism>
<protein>
    <recommendedName>
        <fullName evidence="4">DUF4169 family protein</fullName>
    </recommendedName>
</protein>
<reference evidence="3" key="1">
    <citation type="journal article" date="2019" name="Int. J. Syst. Evol. Microbiol.">
        <title>The Global Catalogue of Microorganisms (GCM) 10K type strain sequencing project: providing services to taxonomists for standard genome sequencing and annotation.</title>
        <authorList>
            <consortium name="The Broad Institute Genomics Platform"/>
            <consortium name="The Broad Institute Genome Sequencing Center for Infectious Disease"/>
            <person name="Wu L."/>
            <person name="Ma J."/>
        </authorList>
    </citation>
    <scope>NUCLEOTIDE SEQUENCE [LARGE SCALE GENOMIC DNA]</scope>
    <source>
        <strain evidence="3">KCTC 52127</strain>
    </source>
</reference>
<keyword evidence="3" id="KW-1185">Reference proteome</keyword>
<sequence length="99" mass="11554">MGTKNDVLTNAPAKLLELAEKGLHRLFFKASKVKRTVKRLDKRKENKEQKKFREQELLSKVERDEADAFFASALNRNKAQQRLSELKQNNTDQAKEPDR</sequence>
<evidence type="ECO:0008006" key="4">
    <source>
        <dbReference type="Google" id="ProtNLM"/>
    </source>
</evidence>
<feature type="compositionally biased region" description="Polar residues" evidence="1">
    <location>
        <begin position="80"/>
        <end position="92"/>
    </location>
</feature>
<dbReference type="RefSeq" id="WP_379664626.1">
    <property type="nucleotide sequence ID" value="NZ_JBHULH010000001.1"/>
</dbReference>
<accession>A0ABW5LP57</accession>
<name>A0ABW5LP57_9FLAO</name>
<evidence type="ECO:0000256" key="1">
    <source>
        <dbReference type="SAM" id="MobiDB-lite"/>
    </source>
</evidence>